<dbReference type="PANTHER" id="PTHR46134">
    <property type="entry name" value="DRONGO, ISOFORM F"/>
    <property type="match status" value="1"/>
</dbReference>
<dbReference type="CTD" id="3267"/>
<protein>
    <recommendedName>
        <fullName evidence="16">Arf-GAP domain and FG repeat-containing protein 1</fullName>
    </recommendedName>
    <alternativeName>
        <fullName evidence="17">Nucleoporin-like protein RIP</fullName>
    </alternativeName>
</protein>
<dbReference type="Gene3D" id="3.30.450.50">
    <property type="entry name" value="Longin domain"/>
    <property type="match status" value="1"/>
</dbReference>
<evidence type="ECO:0000256" key="13">
    <source>
        <dbReference type="ARBA" id="ARBA00023180"/>
    </source>
</evidence>
<feature type="domain" description="Arf-GAP" evidence="20">
    <location>
        <begin position="11"/>
        <end position="135"/>
    </location>
</feature>
<keyword evidence="6" id="KW-0479">Metal-binding</keyword>
<dbReference type="PROSITE" id="PS50115">
    <property type="entry name" value="ARFGAP"/>
    <property type="match status" value="1"/>
</dbReference>
<dbReference type="GO" id="GO:0003677">
    <property type="term" value="F:DNA binding"/>
    <property type="evidence" value="ECO:0007669"/>
    <property type="project" value="UniProtKB-KW"/>
</dbReference>
<dbReference type="SMART" id="SM00105">
    <property type="entry name" value="ArfGap"/>
    <property type="match status" value="1"/>
</dbReference>
<evidence type="ECO:0000256" key="8">
    <source>
        <dbReference type="ARBA" id="ARBA00022771"/>
    </source>
</evidence>
<keyword evidence="21" id="KW-1185">Reference proteome</keyword>
<dbReference type="GO" id="GO:0005634">
    <property type="term" value="C:nucleus"/>
    <property type="evidence" value="ECO:0007669"/>
    <property type="project" value="UniProtKB-SubCell"/>
</dbReference>
<dbReference type="InterPro" id="IPR037278">
    <property type="entry name" value="ARFGAP/RecO"/>
</dbReference>
<comment type="subcellular location">
    <subcellularLocation>
        <location evidence="2">Cytoplasmic vesicle</location>
    </subcellularLocation>
    <subcellularLocation>
        <location evidence="1">Nucleus</location>
    </subcellularLocation>
</comment>
<accession>A0A341B423</accession>
<dbReference type="GO" id="GO:0007289">
    <property type="term" value="P:spermatid nucleus differentiation"/>
    <property type="evidence" value="ECO:0007669"/>
    <property type="project" value="TreeGrafter"/>
</dbReference>
<keyword evidence="7" id="KW-0677">Repeat</keyword>
<dbReference type="Pfam" id="PF01412">
    <property type="entry name" value="ArfGap"/>
    <property type="match status" value="1"/>
</dbReference>
<evidence type="ECO:0000256" key="11">
    <source>
        <dbReference type="ARBA" id="ARBA00022871"/>
    </source>
</evidence>
<dbReference type="GO" id="GO:0001675">
    <property type="term" value="P:acrosome assembly"/>
    <property type="evidence" value="ECO:0007669"/>
    <property type="project" value="TreeGrafter"/>
</dbReference>
<dbReference type="InterPro" id="IPR052248">
    <property type="entry name" value="Arf-GAP_FG-repeat_protein"/>
</dbReference>
<evidence type="ECO:0000256" key="12">
    <source>
        <dbReference type="ARBA" id="ARBA00023125"/>
    </source>
</evidence>
<evidence type="ECO:0000256" key="16">
    <source>
        <dbReference type="ARBA" id="ARBA00069633"/>
    </source>
</evidence>
<dbReference type="GO" id="GO:0016020">
    <property type="term" value="C:membrane"/>
    <property type="evidence" value="ECO:0007669"/>
    <property type="project" value="TreeGrafter"/>
</dbReference>
<keyword evidence="13" id="KW-0325">Glycoprotein</keyword>
<evidence type="ECO:0000256" key="3">
    <source>
        <dbReference type="ARBA" id="ARBA00022448"/>
    </source>
</evidence>
<keyword evidence="14" id="KW-0539">Nucleus</keyword>
<dbReference type="FunFam" id="3.30.450.50:FF:000005">
    <property type="entry name" value="arf-GAP domain and FG repeat-containing protein 1"/>
    <property type="match status" value="1"/>
</dbReference>
<evidence type="ECO:0000256" key="19">
    <source>
        <dbReference type="SAM" id="MobiDB-lite"/>
    </source>
</evidence>
<dbReference type="PRINTS" id="PR00405">
    <property type="entry name" value="REVINTRACTNG"/>
</dbReference>
<evidence type="ECO:0000313" key="22">
    <source>
        <dbReference type="RefSeq" id="XP_024596322.1"/>
    </source>
</evidence>
<evidence type="ECO:0000313" key="21">
    <source>
        <dbReference type="Proteomes" id="UP000252040"/>
    </source>
</evidence>
<name>A0A341B423_NEOAA</name>
<keyword evidence="12" id="KW-0238">DNA-binding</keyword>
<dbReference type="GO" id="GO:0008270">
    <property type="term" value="F:zinc ion binding"/>
    <property type="evidence" value="ECO:0007669"/>
    <property type="project" value="UniProtKB-KW"/>
</dbReference>
<reference evidence="22" key="1">
    <citation type="submission" date="2025-08" db="UniProtKB">
        <authorList>
            <consortium name="RefSeq"/>
        </authorList>
    </citation>
    <scope>IDENTIFICATION</scope>
    <source>
        <tissue evidence="22">Meat</tissue>
    </source>
</reference>
<keyword evidence="3" id="KW-0813">Transport</keyword>
<keyword evidence="8 18" id="KW-0863">Zinc-finger</keyword>
<evidence type="ECO:0000256" key="9">
    <source>
        <dbReference type="ARBA" id="ARBA00022782"/>
    </source>
</evidence>
<evidence type="ECO:0000256" key="7">
    <source>
        <dbReference type="ARBA" id="ARBA00022737"/>
    </source>
</evidence>
<sequence>MAASAKRKQEEKHLKMLRDMTGLPHNRKCFDCDQRGPTYVNMTVGSFVCPSCSGSLRGLNPPHRVKSISMTTFTQQEIEFLQKHGNEVCKQIWLGLFDDRSSAIPDFRDPQKVKEFLQEKYEKKRWYVPPEQAKVVASVHASISGSSASSTSSTPEVKPLKSLLGDSAPALHLNKGTPSQSPVVGRSQGQQQEKKQFDLLSDLGSDIFAAPAPQSTATANFANFAHFNSHAAQNSANADFANFDAFGQSSGSSNFGGFPTASHSSFQPQSTGGSAGSVNANFAHFDNFPKSSSADFGTFNTSQSHQTVSAVSKVSANKAGLQTTDKYAALANLDNIFSAGQVPSQSSASSDKYAALAELDSVFSSAATSSNAYSSTSNASSNVFGTVPVGASAQTQPASSSVPAPFGATPSTNPFVAAAGPSVASSTNPFQTNARGATGLSGAMHSQVFPHAHFAATFGTASMSMPAGFGTPTPYSLPTSFSGSFQQPAFPAQATFPQQTAFSQQPNGAGFAAFGQTKPVVTPFGQVAAAGVSSNPFMTGAPTGQFPTGSSSTNPFL</sequence>
<evidence type="ECO:0000256" key="10">
    <source>
        <dbReference type="ARBA" id="ARBA00022833"/>
    </source>
</evidence>
<evidence type="ECO:0000256" key="2">
    <source>
        <dbReference type="ARBA" id="ARBA00004541"/>
    </source>
</evidence>
<dbReference type="FunFam" id="1.10.220.150:FF:000005">
    <property type="entry name" value="Arf-GAP domain and FG repeat-containing protein 1"/>
    <property type="match status" value="1"/>
</dbReference>
<dbReference type="Gene3D" id="1.10.220.150">
    <property type="entry name" value="Arf GTPase activating protein"/>
    <property type="match status" value="1"/>
</dbReference>
<evidence type="ECO:0000256" key="6">
    <source>
        <dbReference type="ARBA" id="ARBA00022723"/>
    </source>
</evidence>
<evidence type="ECO:0000256" key="17">
    <source>
        <dbReference type="ARBA" id="ARBA00078983"/>
    </source>
</evidence>
<keyword evidence="4" id="KW-0217">Developmental protein</keyword>
<dbReference type="GO" id="GO:0031410">
    <property type="term" value="C:cytoplasmic vesicle"/>
    <property type="evidence" value="ECO:0007669"/>
    <property type="project" value="UniProtKB-SubCell"/>
</dbReference>
<dbReference type="PANTHER" id="PTHR46134:SF1">
    <property type="entry name" value="ARF-GAP DOMAIN AND FG REPEAT-CONTAINING PROTEIN 1"/>
    <property type="match status" value="1"/>
</dbReference>
<dbReference type="GO" id="GO:0005096">
    <property type="term" value="F:GTPase activator activity"/>
    <property type="evidence" value="ECO:0007669"/>
    <property type="project" value="InterPro"/>
</dbReference>
<keyword evidence="11" id="KW-0744">Spermatogenesis</keyword>
<dbReference type="SUPFAM" id="SSF57863">
    <property type="entry name" value="ArfGap/RecO-like zinc finger"/>
    <property type="match status" value="1"/>
</dbReference>
<dbReference type="InterPro" id="IPR038508">
    <property type="entry name" value="ArfGAP_dom_sf"/>
</dbReference>
<keyword evidence="9" id="KW-0221">Differentiation</keyword>
<keyword evidence="15" id="KW-0968">Cytoplasmic vesicle</keyword>
<evidence type="ECO:0000256" key="1">
    <source>
        <dbReference type="ARBA" id="ARBA00004123"/>
    </source>
</evidence>
<feature type="region of interest" description="Disordered" evidence="19">
    <location>
        <begin position="168"/>
        <end position="193"/>
    </location>
</feature>
<dbReference type="GO" id="GO:0045109">
    <property type="term" value="P:intermediate filament organization"/>
    <property type="evidence" value="ECO:0007669"/>
    <property type="project" value="TreeGrafter"/>
</dbReference>
<keyword evidence="5" id="KW-0597">Phosphoprotein</keyword>
<gene>
    <name evidence="22" type="primary">AGFG1</name>
</gene>
<dbReference type="AlphaFoldDB" id="A0A341B423"/>
<evidence type="ECO:0000256" key="18">
    <source>
        <dbReference type="PROSITE-ProRule" id="PRU00288"/>
    </source>
</evidence>
<dbReference type="Proteomes" id="UP000252040">
    <property type="component" value="Unplaced"/>
</dbReference>
<dbReference type="RefSeq" id="XP_024596322.1">
    <property type="nucleotide sequence ID" value="XM_024740554.1"/>
</dbReference>
<keyword evidence="10" id="KW-0862">Zinc</keyword>
<dbReference type="GeneID" id="112396731"/>
<proteinExistence type="predicted"/>
<evidence type="ECO:0000259" key="20">
    <source>
        <dbReference type="PROSITE" id="PS50115"/>
    </source>
</evidence>
<evidence type="ECO:0000256" key="15">
    <source>
        <dbReference type="ARBA" id="ARBA00023329"/>
    </source>
</evidence>
<feature type="compositionally biased region" description="Polar residues" evidence="19">
    <location>
        <begin position="176"/>
        <end position="191"/>
    </location>
</feature>
<evidence type="ECO:0000256" key="14">
    <source>
        <dbReference type="ARBA" id="ARBA00023242"/>
    </source>
</evidence>
<evidence type="ECO:0000256" key="4">
    <source>
        <dbReference type="ARBA" id="ARBA00022473"/>
    </source>
</evidence>
<evidence type="ECO:0000256" key="5">
    <source>
        <dbReference type="ARBA" id="ARBA00022553"/>
    </source>
</evidence>
<organism evidence="21 22">
    <name type="scientific">Neophocaena asiaeorientalis asiaeorientalis</name>
    <name type="common">Yangtze finless porpoise</name>
    <name type="synonym">Neophocaena phocaenoides subsp. asiaeorientalis</name>
    <dbReference type="NCBI Taxonomy" id="1706337"/>
    <lineage>
        <taxon>Eukaryota</taxon>
        <taxon>Metazoa</taxon>
        <taxon>Chordata</taxon>
        <taxon>Craniata</taxon>
        <taxon>Vertebrata</taxon>
        <taxon>Euteleostomi</taxon>
        <taxon>Mammalia</taxon>
        <taxon>Eutheria</taxon>
        <taxon>Laurasiatheria</taxon>
        <taxon>Artiodactyla</taxon>
        <taxon>Whippomorpha</taxon>
        <taxon>Cetacea</taxon>
        <taxon>Odontoceti</taxon>
        <taxon>Phocoenidae</taxon>
        <taxon>Neophocaena</taxon>
    </lineage>
</organism>
<dbReference type="InterPro" id="IPR001164">
    <property type="entry name" value="ArfGAP_dom"/>
</dbReference>
<dbReference type="CDD" id="cd08857">
    <property type="entry name" value="ArfGap_AGFG1"/>
    <property type="match status" value="1"/>
</dbReference>